<dbReference type="Gene3D" id="1.10.630.10">
    <property type="entry name" value="Cytochrome P450"/>
    <property type="match status" value="1"/>
</dbReference>
<name>A0A2T2N4D0_CORCC</name>
<evidence type="ECO:0000256" key="2">
    <source>
        <dbReference type="SAM" id="Phobius"/>
    </source>
</evidence>
<keyword evidence="2" id="KW-0812">Transmembrane</keyword>
<keyword evidence="2" id="KW-1133">Transmembrane helix</keyword>
<evidence type="ECO:0008006" key="5">
    <source>
        <dbReference type="Google" id="ProtNLM"/>
    </source>
</evidence>
<dbReference type="InterPro" id="IPR036396">
    <property type="entry name" value="Cyt_P450_sf"/>
</dbReference>
<accession>A0A2T2N4D0</accession>
<evidence type="ECO:0000313" key="4">
    <source>
        <dbReference type="Proteomes" id="UP000240883"/>
    </source>
</evidence>
<dbReference type="PANTHER" id="PTHR24306">
    <property type="match status" value="1"/>
</dbReference>
<dbReference type="OrthoDB" id="3366823at2759"/>
<organism evidence="3 4">
    <name type="scientific">Corynespora cassiicola Philippines</name>
    <dbReference type="NCBI Taxonomy" id="1448308"/>
    <lineage>
        <taxon>Eukaryota</taxon>
        <taxon>Fungi</taxon>
        <taxon>Dikarya</taxon>
        <taxon>Ascomycota</taxon>
        <taxon>Pezizomycotina</taxon>
        <taxon>Dothideomycetes</taxon>
        <taxon>Pleosporomycetidae</taxon>
        <taxon>Pleosporales</taxon>
        <taxon>Corynesporascaceae</taxon>
        <taxon>Corynespora</taxon>
    </lineage>
</organism>
<sequence>MGSLKSLFLGVHASNATIRTLFLPFCYLVLTSPFILLVLRYFGFRVENSIPHQAKAPEFVPQVLISFVAVFLATRIISGTLGSKNGGGKRRVQLLPFWVPGPRHWGNVVFGGEAWLRKVRDASIDNITAYNASGAKHNLIFSSQLLEQVLSNTTEVEEADLTKWTVVQNAFNLPPSSKSTYLDLRPSLLKAYDDEIFKGKEAQNLVAGSLKILSESLTDLVTFNSSIVDQMPWERVAGVELTDGNDEAEFELYTLFNEFFCNVILAPITGPQFPESYQLLASDLSTFNQVYYALALGLPRFFPAKGLPGAKLAKKRLLKNFTRLFQELTEPKVKRVPDDDESESGEETDADAPTPLTALNQFFEKNEVPIQARASITLHLLHKLVAQVVPLAFWTVLHIYHSSSTTQDKNDSPLVKIRQETKNWAQATQPPSIHPSFPAPPEIAFASTAPAFSPTTFPHLRSCINEARRLYVAPVTAVQVTKPLTISETEPTRPGEQLYWELDRGSYVDVGLSQSLINTSAANYLSPHTFKADRFAHTPAPLAVTYSPDAIASSSSSEPYCSALLVSLVAGVTQLWDISPAPKKSMFEHMRDAQAAAAGEKVKEKDSREGVWRVPKAVDGASVKVPGEEIRVRIRRREGLEGPKKKAAAAAAVRKREP</sequence>
<feature type="region of interest" description="Disordered" evidence="1">
    <location>
        <begin position="332"/>
        <end position="355"/>
    </location>
</feature>
<dbReference type="GO" id="GO:0005506">
    <property type="term" value="F:iron ion binding"/>
    <property type="evidence" value="ECO:0007669"/>
    <property type="project" value="InterPro"/>
</dbReference>
<feature type="compositionally biased region" description="Acidic residues" evidence="1">
    <location>
        <begin position="338"/>
        <end position="350"/>
    </location>
</feature>
<dbReference type="SUPFAM" id="SSF48264">
    <property type="entry name" value="Cytochrome P450"/>
    <property type="match status" value="1"/>
</dbReference>
<evidence type="ECO:0000313" key="3">
    <source>
        <dbReference type="EMBL" id="PSN59878.1"/>
    </source>
</evidence>
<reference evidence="3 4" key="1">
    <citation type="journal article" date="2018" name="Front. Microbiol.">
        <title>Genome-Wide Analysis of Corynespora cassiicola Leaf Fall Disease Putative Effectors.</title>
        <authorList>
            <person name="Lopez D."/>
            <person name="Ribeiro S."/>
            <person name="Label P."/>
            <person name="Fumanal B."/>
            <person name="Venisse J.S."/>
            <person name="Kohler A."/>
            <person name="de Oliveira R.R."/>
            <person name="Labutti K."/>
            <person name="Lipzen A."/>
            <person name="Lail K."/>
            <person name="Bauer D."/>
            <person name="Ohm R.A."/>
            <person name="Barry K.W."/>
            <person name="Spatafora J."/>
            <person name="Grigoriev I.V."/>
            <person name="Martin F.M."/>
            <person name="Pujade-Renaud V."/>
        </authorList>
    </citation>
    <scope>NUCLEOTIDE SEQUENCE [LARGE SCALE GENOMIC DNA]</scope>
    <source>
        <strain evidence="3 4">Philippines</strain>
    </source>
</reference>
<feature type="region of interest" description="Disordered" evidence="1">
    <location>
        <begin position="638"/>
        <end position="658"/>
    </location>
</feature>
<dbReference type="AlphaFoldDB" id="A0A2T2N4D0"/>
<dbReference type="GO" id="GO:0004497">
    <property type="term" value="F:monooxygenase activity"/>
    <property type="evidence" value="ECO:0007669"/>
    <property type="project" value="InterPro"/>
</dbReference>
<feature type="transmembrane region" description="Helical" evidence="2">
    <location>
        <begin position="21"/>
        <end position="43"/>
    </location>
</feature>
<keyword evidence="4" id="KW-1185">Reference proteome</keyword>
<protein>
    <recommendedName>
        <fullName evidence="5">Cytochrome P450</fullName>
    </recommendedName>
</protein>
<dbReference type="GO" id="GO:0016705">
    <property type="term" value="F:oxidoreductase activity, acting on paired donors, with incorporation or reduction of molecular oxygen"/>
    <property type="evidence" value="ECO:0007669"/>
    <property type="project" value="InterPro"/>
</dbReference>
<proteinExistence type="predicted"/>
<dbReference type="GO" id="GO:0020037">
    <property type="term" value="F:heme binding"/>
    <property type="evidence" value="ECO:0007669"/>
    <property type="project" value="InterPro"/>
</dbReference>
<dbReference type="EMBL" id="KZ678152">
    <property type="protein sequence ID" value="PSN59878.1"/>
    <property type="molecule type" value="Genomic_DNA"/>
</dbReference>
<dbReference type="PANTHER" id="PTHR24306:SF7">
    <property type="entry name" value="AHBB"/>
    <property type="match status" value="1"/>
</dbReference>
<dbReference type="Proteomes" id="UP000240883">
    <property type="component" value="Unassembled WGS sequence"/>
</dbReference>
<evidence type="ECO:0000256" key="1">
    <source>
        <dbReference type="SAM" id="MobiDB-lite"/>
    </source>
</evidence>
<feature type="transmembrane region" description="Helical" evidence="2">
    <location>
        <begin position="63"/>
        <end position="81"/>
    </location>
</feature>
<gene>
    <name evidence="3" type="ORF">BS50DRAFT_579681</name>
</gene>
<keyword evidence="2" id="KW-0472">Membrane</keyword>